<evidence type="ECO:0000256" key="2">
    <source>
        <dbReference type="SAM" id="MobiDB-lite"/>
    </source>
</evidence>
<reference evidence="3 4" key="1">
    <citation type="submission" date="2011-07" db="EMBL/GenBank/DDBJ databases">
        <authorList>
            <person name="Coyne R."/>
            <person name="Brami D."/>
            <person name="Johnson J."/>
            <person name="Hostetler J."/>
            <person name="Hannick L."/>
            <person name="Clark T."/>
            <person name="Cassidy-Hanley D."/>
            <person name="Inman J."/>
        </authorList>
    </citation>
    <scope>NUCLEOTIDE SEQUENCE [LARGE SCALE GENOMIC DNA]</scope>
    <source>
        <strain evidence="3 4">G5</strain>
    </source>
</reference>
<feature type="coiled-coil region" evidence="1">
    <location>
        <begin position="47"/>
        <end position="74"/>
    </location>
</feature>
<keyword evidence="1" id="KW-0175">Coiled coil</keyword>
<dbReference type="InterPro" id="IPR011990">
    <property type="entry name" value="TPR-like_helical_dom_sf"/>
</dbReference>
<dbReference type="EMBL" id="GL983233">
    <property type="protein sequence ID" value="EGR34015.1"/>
    <property type="molecule type" value="Genomic_DNA"/>
</dbReference>
<dbReference type="SUPFAM" id="SSF81901">
    <property type="entry name" value="HCP-like"/>
    <property type="match status" value="1"/>
</dbReference>
<organism evidence="3 4">
    <name type="scientific">Ichthyophthirius multifiliis</name>
    <name type="common">White spot disease agent</name>
    <name type="synonym">Ich</name>
    <dbReference type="NCBI Taxonomy" id="5932"/>
    <lineage>
        <taxon>Eukaryota</taxon>
        <taxon>Sar</taxon>
        <taxon>Alveolata</taxon>
        <taxon>Ciliophora</taxon>
        <taxon>Intramacronucleata</taxon>
        <taxon>Oligohymenophorea</taxon>
        <taxon>Hymenostomatida</taxon>
        <taxon>Ophryoglenina</taxon>
        <taxon>Ichthyophthirius</taxon>
    </lineage>
</organism>
<evidence type="ECO:0000256" key="1">
    <source>
        <dbReference type="SAM" id="Coils"/>
    </source>
</evidence>
<dbReference type="STRING" id="857967.G0QL86"/>
<sequence>MENIGFQDVENLLPSQLFQLAEENYTKLNFPDAQYFYTLCIQKDPLNEEAASQYADLLKQTNQIEKAIQFLTQQIQYHRNEGDYRKYLQLADLLDGHESIELLETGIKLILQHPNYNQQSDIKRDLSEAYSGLAEIYQTDFLHLPESEEKVIFCIKKAKEADPTALDSYLQEANYFLNKENEKDAKIALNTVLKGLEKLNEENDHHDDSFKINVCKLCIEVNDFESALPILENMVLSNDANFEAFYLLAFCHFKCNNFCTSLEYMETLLTKKEQFEDDGELYTAAIELKAELDKTDFQKGNDWKDEDENEQGNNDEDWMDME</sequence>
<dbReference type="AlphaFoldDB" id="G0QL86"/>
<feature type="region of interest" description="Disordered" evidence="2">
    <location>
        <begin position="298"/>
        <end position="322"/>
    </location>
</feature>
<dbReference type="Proteomes" id="UP000008983">
    <property type="component" value="Unassembled WGS sequence"/>
</dbReference>
<dbReference type="RefSeq" id="XP_004039319.1">
    <property type="nucleotide sequence ID" value="XM_004039271.1"/>
</dbReference>
<dbReference type="GeneID" id="14910199"/>
<accession>G0QL86</accession>
<dbReference type="Gene3D" id="1.25.40.10">
    <property type="entry name" value="Tetratricopeptide repeat domain"/>
    <property type="match status" value="2"/>
</dbReference>
<keyword evidence="4" id="KW-1185">Reference proteome</keyword>
<proteinExistence type="predicted"/>
<evidence type="ECO:0000313" key="4">
    <source>
        <dbReference type="Proteomes" id="UP000008983"/>
    </source>
</evidence>
<dbReference type="CDD" id="cd24142">
    <property type="entry name" value="ACL4-like"/>
    <property type="match status" value="1"/>
</dbReference>
<dbReference type="eggNOG" id="ENOG502R2E0">
    <property type="taxonomic scope" value="Eukaryota"/>
</dbReference>
<evidence type="ECO:0008006" key="5">
    <source>
        <dbReference type="Google" id="ProtNLM"/>
    </source>
</evidence>
<gene>
    <name evidence="3" type="ORF">IMG5_027130</name>
</gene>
<evidence type="ECO:0000313" key="3">
    <source>
        <dbReference type="EMBL" id="EGR34015.1"/>
    </source>
</evidence>
<dbReference type="Pfam" id="PF14559">
    <property type="entry name" value="TPR_19"/>
    <property type="match status" value="1"/>
</dbReference>
<dbReference type="InParanoid" id="G0QL86"/>
<dbReference type="OrthoDB" id="1914839at2759"/>
<feature type="compositionally biased region" description="Acidic residues" evidence="2">
    <location>
        <begin position="304"/>
        <end position="322"/>
    </location>
</feature>
<name>G0QL86_ICHMU</name>
<protein>
    <recommendedName>
        <fullName evidence="5">Tetratricopeptide repeat protein</fullName>
    </recommendedName>
</protein>
<dbReference type="OMA" id="PYVWFLL"/>